<dbReference type="EMBL" id="AP005780">
    <property type="protein sequence ID" value="BAD36381.1"/>
    <property type="molecule type" value="Genomic_DNA"/>
</dbReference>
<name>Q69M34_ORYSJ</name>
<evidence type="ECO:0000313" key="3">
    <source>
        <dbReference type="EMBL" id="BAD36381.1"/>
    </source>
</evidence>
<feature type="compositionally biased region" description="Basic and acidic residues" evidence="1">
    <location>
        <begin position="22"/>
        <end position="42"/>
    </location>
</feature>
<evidence type="ECO:0000313" key="4">
    <source>
        <dbReference type="Proteomes" id="UP000000763"/>
    </source>
</evidence>
<dbReference type="Proteomes" id="UP000000763">
    <property type="component" value="Chromosome 9"/>
</dbReference>
<protein>
    <submittedName>
        <fullName evidence="3">Uncharacterized protein</fullName>
    </submittedName>
</protein>
<dbReference type="EMBL" id="AP005767">
    <property type="protein sequence ID" value="BAD36363.1"/>
    <property type="molecule type" value="Genomic_DNA"/>
</dbReference>
<reference evidence="2" key="1">
    <citation type="submission" date="2002-09" db="EMBL/GenBank/DDBJ databases">
        <title>Oryza sativa nipponbare(GA3) genomic DNA, chromosome 9, BAC clone:OSJNBa0035G04.</title>
        <authorList>
            <person name="Sasaki T."/>
            <person name="Matsumoto T."/>
            <person name="Katayose Y."/>
        </authorList>
    </citation>
    <scope>NUCLEOTIDE SEQUENCE</scope>
</reference>
<organism evidence="3 4">
    <name type="scientific">Oryza sativa subsp. japonica</name>
    <name type="common">Rice</name>
    <dbReference type="NCBI Taxonomy" id="39947"/>
    <lineage>
        <taxon>Eukaryota</taxon>
        <taxon>Viridiplantae</taxon>
        <taxon>Streptophyta</taxon>
        <taxon>Embryophyta</taxon>
        <taxon>Tracheophyta</taxon>
        <taxon>Spermatophyta</taxon>
        <taxon>Magnoliopsida</taxon>
        <taxon>Liliopsida</taxon>
        <taxon>Poales</taxon>
        <taxon>Poaceae</taxon>
        <taxon>BOP clade</taxon>
        <taxon>Oryzoideae</taxon>
        <taxon>Oryzeae</taxon>
        <taxon>Oryzinae</taxon>
        <taxon>Oryza</taxon>
        <taxon>Oryza sativa</taxon>
    </lineage>
</organism>
<evidence type="ECO:0000256" key="1">
    <source>
        <dbReference type="SAM" id="MobiDB-lite"/>
    </source>
</evidence>
<feature type="region of interest" description="Disordered" evidence="1">
    <location>
        <begin position="1"/>
        <end position="103"/>
    </location>
</feature>
<dbReference type="AlphaFoldDB" id="Q69M34"/>
<accession>Q69M34</accession>
<proteinExistence type="predicted"/>
<sequence>MVRRWRQARSGGDGRASAARASVERSWQRAGKGEVREHRRQAGEGGGPRRLTSGAGGTVGEVQRWQLRVEERRRGQTTTTVVCGVRRPPGAEARSVEERRRAE</sequence>
<reference evidence="3" key="2">
    <citation type="submission" date="2002-09" db="EMBL/GenBank/DDBJ databases">
        <title>Oryza sativa nipponbare(GA3) genomic DNA, chromosome 9, BAC clone:OSJNBb0051H02.</title>
        <authorList>
            <person name="Sasaki T."/>
            <person name="Matsumoto T."/>
            <person name="Katayose Y."/>
        </authorList>
    </citation>
    <scope>NUCLEOTIDE SEQUENCE</scope>
</reference>
<reference evidence="4" key="4">
    <citation type="journal article" date="2008" name="Nucleic Acids Res.">
        <title>The rice annotation project database (RAP-DB): 2008 update.</title>
        <authorList>
            <consortium name="The rice annotation project (RAP)"/>
        </authorList>
    </citation>
    <scope>GENOME REANNOTATION</scope>
    <source>
        <strain evidence="4">cv. Nipponbare</strain>
    </source>
</reference>
<feature type="compositionally biased region" description="Basic and acidic residues" evidence="1">
    <location>
        <begin position="94"/>
        <end position="103"/>
    </location>
</feature>
<gene>
    <name evidence="2" type="ORF">OSJNBa0035G04.4</name>
    <name evidence="3" type="ORF">OSJNBb0051H02.21</name>
</gene>
<reference evidence="4" key="3">
    <citation type="journal article" date="2005" name="Nature">
        <title>The map-based sequence of the rice genome.</title>
        <authorList>
            <consortium name="International rice genome sequencing project (IRGSP)"/>
            <person name="Matsumoto T."/>
            <person name="Wu J."/>
            <person name="Kanamori H."/>
            <person name="Katayose Y."/>
            <person name="Fujisawa M."/>
            <person name="Namiki N."/>
            <person name="Mizuno H."/>
            <person name="Yamamoto K."/>
            <person name="Antonio B.A."/>
            <person name="Baba T."/>
            <person name="Sakata K."/>
            <person name="Nagamura Y."/>
            <person name="Aoki H."/>
            <person name="Arikawa K."/>
            <person name="Arita K."/>
            <person name="Bito T."/>
            <person name="Chiden Y."/>
            <person name="Fujitsuka N."/>
            <person name="Fukunaka R."/>
            <person name="Hamada M."/>
            <person name="Harada C."/>
            <person name="Hayashi A."/>
            <person name="Hijishita S."/>
            <person name="Honda M."/>
            <person name="Hosokawa S."/>
            <person name="Ichikawa Y."/>
            <person name="Idonuma A."/>
            <person name="Iijima M."/>
            <person name="Ikeda M."/>
            <person name="Ikeno M."/>
            <person name="Ito K."/>
            <person name="Ito S."/>
            <person name="Ito T."/>
            <person name="Ito Y."/>
            <person name="Ito Y."/>
            <person name="Iwabuchi A."/>
            <person name="Kamiya K."/>
            <person name="Karasawa W."/>
            <person name="Kurita K."/>
            <person name="Katagiri S."/>
            <person name="Kikuta A."/>
            <person name="Kobayashi H."/>
            <person name="Kobayashi N."/>
            <person name="Machita K."/>
            <person name="Maehara T."/>
            <person name="Masukawa M."/>
            <person name="Mizubayashi T."/>
            <person name="Mukai Y."/>
            <person name="Nagasaki H."/>
            <person name="Nagata Y."/>
            <person name="Naito S."/>
            <person name="Nakashima M."/>
            <person name="Nakama Y."/>
            <person name="Nakamichi Y."/>
            <person name="Nakamura M."/>
            <person name="Meguro A."/>
            <person name="Negishi M."/>
            <person name="Ohta I."/>
            <person name="Ohta T."/>
            <person name="Okamoto M."/>
            <person name="Ono N."/>
            <person name="Saji S."/>
            <person name="Sakaguchi M."/>
            <person name="Sakai K."/>
            <person name="Shibata M."/>
            <person name="Shimokawa T."/>
            <person name="Song J."/>
            <person name="Takazaki Y."/>
            <person name="Terasawa K."/>
            <person name="Tsugane M."/>
            <person name="Tsuji K."/>
            <person name="Ueda S."/>
            <person name="Waki K."/>
            <person name="Yamagata H."/>
            <person name="Yamamoto M."/>
            <person name="Yamamoto S."/>
            <person name="Yamane H."/>
            <person name="Yoshiki S."/>
            <person name="Yoshihara R."/>
            <person name="Yukawa K."/>
            <person name="Zhong H."/>
            <person name="Yano M."/>
            <person name="Yuan Q."/>
            <person name="Ouyang S."/>
            <person name="Liu J."/>
            <person name="Jones K.M."/>
            <person name="Gansberger K."/>
            <person name="Moffat K."/>
            <person name="Hill J."/>
            <person name="Bera J."/>
            <person name="Fadrosh D."/>
            <person name="Jin S."/>
            <person name="Johri S."/>
            <person name="Kim M."/>
            <person name="Overton L."/>
            <person name="Reardon M."/>
            <person name="Tsitrin T."/>
            <person name="Vuong H."/>
            <person name="Weaver B."/>
            <person name="Ciecko A."/>
            <person name="Tallon L."/>
            <person name="Jackson J."/>
            <person name="Pai G."/>
            <person name="Aken S.V."/>
            <person name="Utterback T."/>
            <person name="Reidmuller S."/>
            <person name="Feldblyum T."/>
            <person name="Hsiao J."/>
            <person name="Zismann V."/>
            <person name="Iobst S."/>
            <person name="de Vazeille A.R."/>
            <person name="Buell C.R."/>
            <person name="Ying K."/>
            <person name="Li Y."/>
            <person name="Lu T."/>
            <person name="Huang Y."/>
            <person name="Zhao Q."/>
            <person name="Feng Q."/>
            <person name="Zhang L."/>
            <person name="Zhu J."/>
            <person name="Weng Q."/>
            <person name="Mu J."/>
            <person name="Lu Y."/>
            <person name="Fan D."/>
            <person name="Liu Y."/>
            <person name="Guan J."/>
            <person name="Zhang Y."/>
            <person name="Yu S."/>
            <person name="Liu X."/>
            <person name="Zhang Y."/>
            <person name="Hong G."/>
            <person name="Han B."/>
            <person name="Choisne N."/>
            <person name="Demange N."/>
            <person name="Orjeda G."/>
            <person name="Samain S."/>
            <person name="Cattolico L."/>
            <person name="Pelletier E."/>
            <person name="Couloux A."/>
            <person name="Segurens B."/>
            <person name="Wincker P."/>
            <person name="D'Hont A."/>
            <person name="Scarpelli C."/>
            <person name="Weissenbach J."/>
            <person name="Salanoubat M."/>
            <person name="Quetier F."/>
            <person name="Yu Y."/>
            <person name="Kim H.R."/>
            <person name="Rambo T."/>
            <person name="Currie J."/>
            <person name="Collura K."/>
            <person name="Luo M."/>
            <person name="Yang T."/>
            <person name="Ammiraju J.S.S."/>
            <person name="Engler F."/>
            <person name="Soderlund C."/>
            <person name="Wing R.A."/>
            <person name="Palmer L.E."/>
            <person name="de la Bastide M."/>
            <person name="Spiegel L."/>
            <person name="Nascimento L."/>
            <person name="Zutavern T."/>
            <person name="O'Shaughnessy A."/>
            <person name="Dike S."/>
            <person name="Dedhia N."/>
            <person name="Preston R."/>
            <person name="Balija V."/>
            <person name="McCombie W.R."/>
            <person name="Chow T."/>
            <person name="Chen H."/>
            <person name="Chung M."/>
            <person name="Chen C."/>
            <person name="Shaw J."/>
            <person name="Wu H."/>
            <person name="Hsiao K."/>
            <person name="Chao Y."/>
            <person name="Chu M."/>
            <person name="Cheng C."/>
            <person name="Hour A."/>
            <person name="Lee P."/>
            <person name="Lin S."/>
            <person name="Lin Y."/>
            <person name="Liou J."/>
            <person name="Liu S."/>
            <person name="Hsing Y."/>
            <person name="Raghuvanshi S."/>
            <person name="Mohanty A."/>
            <person name="Bharti A.K."/>
            <person name="Gaur A."/>
            <person name="Gupta V."/>
            <person name="Kumar D."/>
            <person name="Ravi V."/>
            <person name="Vij S."/>
            <person name="Kapur A."/>
            <person name="Khurana P."/>
            <person name="Khurana P."/>
            <person name="Khurana J.P."/>
            <person name="Tyagi A.K."/>
            <person name="Gaikwad K."/>
            <person name="Singh A."/>
            <person name="Dalal V."/>
            <person name="Srivastava S."/>
            <person name="Dixit A."/>
            <person name="Pal A.K."/>
            <person name="Ghazi I.A."/>
            <person name="Yadav M."/>
            <person name="Pandit A."/>
            <person name="Bhargava A."/>
            <person name="Sureshbabu K."/>
            <person name="Batra K."/>
            <person name="Sharma T.R."/>
            <person name="Mohapatra T."/>
            <person name="Singh N.K."/>
            <person name="Messing J."/>
            <person name="Nelson A.B."/>
            <person name="Fuks G."/>
            <person name="Kavchok S."/>
            <person name="Keizer G."/>
            <person name="Linton E."/>
            <person name="Llaca V."/>
            <person name="Song R."/>
            <person name="Tanyolac B."/>
            <person name="Young S."/>
            <person name="Ho-Il K."/>
            <person name="Hahn J.H."/>
            <person name="Sangsakoo G."/>
            <person name="Vanavichit A."/>
            <person name="de Mattos Luiz.A.T."/>
            <person name="Zimmer P.D."/>
            <person name="Malone G."/>
            <person name="Dellagostin O."/>
            <person name="de Oliveira A.C."/>
            <person name="Bevan M."/>
            <person name="Bancroft I."/>
            <person name="Minx P."/>
            <person name="Cordum H."/>
            <person name="Wilson R."/>
            <person name="Cheng Z."/>
            <person name="Jin W."/>
            <person name="Jiang J."/>
            <person name="Leong S.A."/>
            <person name="Iwama H."/>
            <person name="Gojobori T."/>
            <person name="Itoh T."/>
            <person name="Niimura Y."/>
            <person name="Fujii Y."/>
            <person name="Habara T."/>
            <person name="Sakai H."/>
            <person name="Sato Y."/>
            <person name="Wilson G."/>
            <person name="Kumar K."/>
            <person name="McCouch S."/>
            <person name="Juretic N."/>
            <person name="Hoen D."/>
            <person name="Wright S."/>
            <person name="Bruskiewich R."/>
            <person name="Bureau T."/>
            <person name="Miyao A."/>
            <person name="Hirochika H."/>
            <person name="Nishikawa T."/>
            <person name="Kadowaki K."/>
            <person name="Sugiura M."/>
            <person name="Burr B."/>
            <person name="Sasaki T."/>
        </authorList>
    </citation>
    <scope>NUCLEOTIDE SEQUENCE [LARGE SCALE GENOMIC DNA]</scope>
    <source>
        <strain evidence="4">cv. Nipponbare</strain>
    </source>
</reference>
<feature type="compositionally biased region" description="Gly residues" evidence="1">
    <location>
        <begin position="43"/>
        <end position="59"/>
    </location>
</feature>
<evidence type="ECO:0000313" key="2">
    <source>
        <dbReference type="EMBL" id="BAD36363.1"/>
    </source>
</evidence>